<feature type="compositionally biased region" description="Basic and acidic residues" evidence="1">
    <location>
        <begin position="174"/>
        <end position="192"/>
    </location>
</feature>
<dbReference type="AlphaFoldDB" id="A0A0H2RKF0"/>
<feature type="compositionally biased region" description="Low complexity" evidence="1">
    <location>
        <begin position="415"/>
        <end position="431"/>
    </location>
</feature>
<feature type="compositionally biased region" description="Basic and acidic residues" evidence="1">
    <location>
        <begin position="239"/>
        <end position="253"/>
    </location>
</feature>
<dbReference type="Proteomes" id="UP000053477">
    <property type="component" value="Unassembled WGS sequence"/>
</dbReference>
<reference evidence="2 3" key="1">
    <citation type="submission" date="2015-04" db="EMBL/GenBank/DDBJ databases">
        <title>Complete genome sequence of Schizopora paradoxa KUC8140, a cosmopolitan wood degrader in East Asia.</title>
        <authorList>
            <consortium name="DOE Joint Genome Institute"/>
            <person name="Min B."/>
            <person name="Park H."/>
            <person name="Jang Y."/>
            <person name="Kim J.-J."/>
            <person name="Kim K.H."/>
            <person name="Pangilinan J."/>
            <person name="Lipzen A."/>
            <person name="Riley R."/>
            <person name="Grigoriev I.V."/>
            <person name="Spatafora J.W."/>
            <person name="Choi I.-G."/>
        </authorList>
    </citation>
    <scope>NUCLEOTIDE SEQUENCE [LARGE SCALE GENOMIC DNA]</scope>
    <source>
        <strain evidence="2 3">KUC8140</strain>
    </source>
</reference>
<gene>
    <name evidence="2" type="ORF">SCHPADRAFT_998120</name>
</gene>
<feature type="compositionally biased region" description="Low complexity" evidence="1">
    <location>
        <begin position="103"/>
        <end position="114"/>
    </location>
</feature>
<sequence length="453" mass="49622">MDDNDHIIWQSSQPKCEALTVLMSKAQQPNASALIMQMPRQSSNVHRHKEQTTALDAQDWQRYYEFESSQSSSSSSSSYVPASSSLSSSSLRTRKTKRRRLASESSFESQSDSFTPTPQSQLASPSKLISMIRSASQSVEEISEMKRKSFERARQKAKLKGKERKKPPTQARVVESEHLLDRLRKRESEAARSFKVAKGKGREEARVTPKYPDESSAMDVDEDTARMPPPQHLPTRFAPPDRKDTRDRERGRGDSSSSADSSSMSGSSSSTVSSSQSNSSSTHRSFQSNSSTTSVESIPSPPRQKKLAAIPILPPNLTTPEQFHPQPSSSQKAKTRVLGMRRYATSPSNSQQAVTPAPVGAPLPTKQKQFKPPLTKRSASFLASIQAAVATPNVALEKPIPPPAGQPFAKPVKTPSVAQPPAKSSSAPSKPNDSFDSMEMDLDELWTACSAYD</sequence>
<accession>A0A0H2RKF0</accession>
<keyword evidence="3" id="KW-1185">Reference proteome</keyword>
<feature type="compositionally biased region" description="Low complexity" evidence="1">
    <location>
        <begin position="68"/>
        <end position="91"/>
    </location>
</feature>
<name>A0A0H2RKF0_9AGAM</name>
<dbReference type="EMBL" id="KQ085977">
    <property type="protein sequence ID" value="KLO12450.1"/>
    <property type="molecule type" value="Genomic_DNA"/>
</dbReference>
<feature type="region of interest" description="Disordered" evidence="1">
    <location>
        <begin position="32"/>
        <end position="126"/>
    </location>
</feature>
<feature type="compositionally biased region" description="Polar residues" evidence="1">
    <location>
        <begin position="345"/>
        <end position="354"/>
    </location>
</feature>
<protein>
    <submittedName>
        <fullName evidence="2">Uncharacterized protein</fullName>
    </submittedName>
</protein>
<feature type="region of interest" description="Disordered" evidence="1">
    <location>
        <begin position="140"/>
        <end position="375"/>
    </location>
</feature>
<feature type="compositionally biased region" description="Basic and acidic residues" evidence="1">
    <location>
        <begin position="143"/>
        <end position="154"/>
    </location>
</feature>
<feature type="compositionally biased region" description="Low complexity" evidence="1">
    <location>
        <begin position="255"/>
        <end position="291"/>
    </location>
</feature>
<organism evidence="2 3">
    <name type="scientific">Schizopora paradoxa</name>
    <dbReference type="NCBI Taxonomy" id="27342"/>
    <lineage>
        <taxon>Eukaryota</taxon>
        <taxon>Fungi</taxon>
        <taxon>Dikarya</taxon>
        <taxon>Basidiomycota</taxon>
        <taxon>Agaricomycotina</taxon>
        <taxon>Agaricomycetes</taxon>
        <taxon>Hymenochaetales</taxon>
        <taxon>Schizoporaceae</taxon>
        <taxon>Schizopora</taxon>
    </lineage>
</organism>
<feature type="compositionally biased region" description="Polar residues" evidence="1">
    <location>
        <begin position="115"/>
        <end position="124"/>
    </location>
</feature>
<feature type="compositionally biased region" description="Basic and acidic residues" evidence="1">
    <location>
        <begin position="200"/>
        <end position="213"/>
    </location>
</feature>
<feature type="compositionally biased region" description="Polar residues" evidence="1">
    <location>
        <begin position="316"/>
        <end position="332"/>
    </location>
</feature>
<evidence type="ECO:0000313" key="3">
    <source>
        <dbReference type="Proteomes" id="UP000053477"/>
    </source>
</evidence>
<feature type="compositionally biased region" description="Basic residues" evidence="1">
    <location>
        <begin position="155"/>
        <end position="167"/>
    </location>
</feature>
<evidence type="ECO:0000256" key="1">
    <source>
        <dbReference type="SAM" id="MobiDB-lite"/>
    </source>
</evidence>
<proteinExistence type="predicted"/>
<dbReference type="InParanoid" id="A0A0H2RKF0"/>
<feature type="region of interest" description="Disordered" evidence="1">
    <location>
        <begin position="396"/>
        <end position="439"/>
    </location>
</feature>
<evidence type="ECO:0000313" key="2">
    <source>
        <dbReference type="EMBL" id="KLO12450.1"/>
    </source>
</evidence>